<comment type="caution">
    <text evidence="1">The sequence shown here is derived from an EMBL/GenBank/DDBJ whole genome shotgun (WGS) entry which is preliminary data.</text>
</comment>
<keyword evidence="2" id="KW-1185">Reference proteome</keyword>
<organism evidence="1 2">
    <name type="scientific">Nepenthes gracilis</name>
    <name type="common">Slender pitcher plant</name>
    <dbReference type="NCBI Taxonomy" id="150966"/>
    <lineage>
        <taxon>Eukaryota</taxon>
        <taxon>Viridiplantae</taxon>
        <taxon>Streptophyta</taxon>
        <taxon>Embryophyta</taxon>
        <taxon>Tracheophyta</taxon>
        <taxon>Spermatophyta</taxon>
        <taxon>Magnoliopsida</taxon>
        <taxon>eudicotyledons</taxon>
        <taxon>Gunneridae</taxon>
        <taxon>Pentapetalae</taxon>
        <taxon>Caryophyllales</taxon>
        <taxon>Nepenthaceae</taxon>
        <taxon>Nepenthes</taxon>
    </lineage>
</organism>
<gene>
    <name evidence="1" type="ORF">Nepgr_016482</name>
</gene>
<evidence type="ECO:0000313" key="1">
    <source>
        <dbReference type="EMBL" id="GMH14641.1"/>
    </source>
</evidence>
<reference evidence="1" key="1">
    <citation type="submission" date="2023-05" db="EMBL/GenBank/DDBJ databases">
        <title>Nepenthes gracilis genome sequencing.</title>
        <authorList>
            <person name="Fukushima K."/>
        </authorList>
    </citation>
    <scope>NUCLEOTIDE SEQUENCE</scope>
    <source>
        <strain evidence="1">SING2019-196</strain>
    </source>
</reference>
<evidence type="ECO:0000313" key="2">
    <source>
        <dbReference type="Proteomes" id="UP001279734"/>
    </source>
</evidence>
<dbReference type="EMBL" id="BSYO01000014">
    <property type="protein sequence ID" value="GMH14641.1"/>
    <property type="molecule type" value="Genomic_DNA"/>
</dbReference>
<dbReference type="Proteomes" id="UP001279734">
    <property type="component" value="Unassembled WGS sequence"/>
</dbReference>
<name>A0AAD3XSD2_NEPGR</name>
<dbReference type="AlphaFoldDB" id="A0AAD3XSD2"/>
<proteinExistence type="predicted"/>
<protein>
    <submittedName>
        <fullName evidence="1">Uncharacterized protein</fullName>
    </submittedName>
</protein>
<sequence>MPLALVFVVPSLVMPGPQVWIHQSCMLAFGRWINRREHNQLAFLSCGLVLFQHVSVALGDPFVAGMLSASGWF</sequence>
<accession>A0AAD3XSD2</accession>